<reference evidence="1 2" key="1">
    <citation type="submission" date="2014-11" db="EMBL/GenBank/DDBJ databases">
        <title>Genome sequence of Flavihumibacter solisilvae 3-3.</title>
        <authorList>
            <person name="Zhou G."/>
            <person name="Li M."/>
            <person name="Wang G."/>
        </authorList>
    </citation>
    <scope>NUCLEOTIDE SEQUENCE [LARGE SCALE GENOMIC DNA]</scope>
    <source>
        <strain evidence="1 2">3-3</strain>
    </source>
</reference>
<dbReference type="EMBL" id="JSVC01000010">
    <property type="protein sequence ID" value="KIC94692.1"/>
    <property type="molecule type" value="Genomic_DNA"/>
</dbReference>
<dbReference type="Proteomes" id="UP000031408">
    <property type="component" value="Unassembled WGS sequence"/>
</dbReference>
<proteinExistence type="predicted"/>
<comment type="caution">
    <text evidence="1">The sequence shown here is derived from an EMBL/GenBank/DDBJ whole genome shotgun (WGS) entry which is preliminary data.</text>
</comment>
<evidence type="ECO:0000313" key="1">
    <source>
        <dbReference type="EMBL" id="KIC94692.1"/>
    </source>
</evidence>
<name>A0A0C1L3S9_9BACT</name>
<evidence type="ECO:0000313" key="2">
    <source>
        <dbReference type="Proteomes" id="UP000031408"/>
    </source>
</evidence>
<organism evidence="1 2">
    <name type="scientific">Flavihumibacter solisilvae</name>
    <dbReference type="NCBI Taxonomy" id="1349421"/>
    <lineage>
        <taxon>Bacteria</taxon>
        <taxon>Pseudomonadati</taxon>
        <taxon>Bacteroidota</taxon>
        <taxon>Chitinophagia</taxon>
        <taxon>Chitinophagales</taxon>
        <taxon>Chitinophagaceae</taxon>
        <taxon>Flavihumibacter</taxon>
    </lineage>
</organism>
<dbReference type="STRING" id="1349421.OI18_09370"/>
<dbReference type="RefSeq" id="WP_039139328.1">
    <property type="nucleotide sequence ID" value="NZ_JSVC01000010.1"/>
</dbReference>
<dbReference type="AlphaFoldDB" id="A0A0C1L3S9"/>
<sequence>MPQSISHAEICYLNRLALYTREDPLKADPQEIYAYFFDLEQPAEICNRLLHYCTTAAGSGSPVEGKLASSRAVGFFQKLELLTEISYLVYAGVISIKPANEPRQPLAVLKDCFQYKSLGEWKELAESWCDCCLTGQSITDFIDAQDILLSVFNWWKLIDVSWELFSSAENNRAEEPEAYYYTKAHQREMLVA</sequence>
<keyword evidence="2" id="KW-1185">Reference proteome</keyword>
<gene>
    <name evidence="1" type="ORF">OI18_09370</name>
</gene>
<protein>
    <submittedName>
        <fullName evidence="1">Uncharacterized protein</fullName>
    </submittedName>
</protein>
<accession>A0A0C1L3S9</accession>